<keyword evidence="8" id="KW-1185">Reference proteome</keyword>
<dbReference type="EMBL" id="SLZY01000018">
    <property type="protein sequence ID" value="TCS70003.1"/>
    <property type="molecule type" value="Genomic_DNA"/>
</dbReference>
<feature type="transmembrane region" description="Helical" evidence="5">
    <location>
        <begin position="277"/>
        <end position="294"/>
    </location>
</feature>
<evidence type="ECO:0000256" key="1">
    <source>
        <dbReference type="ARBA" id="ARBA00004141"/>
    </source>
</evidence>
<dbReference type="AlphaFoldDB" id="A0A4R3JSE9"/>
<feature type="transmembrane region" description="Helical" evidence="5">
    <location>
        <begin position="301"/>
        <end position="318"/>
    </location>
</feature>
<dbReference type="OrthoDB" id="8617652at2"/>
<dbReference type="GO" id="GO:1902600">
    <property type="term" value="P:proton transmembrane transport"/>
    <property type="evidence" value="ECO:0007669"/>
    <property type="project" value="InterPro"/>
</dbReference>
<feature type="transmembrane region" description="Helical" evidence="5">
    <location>
        <begin position="338"/>
        <end position="361"/>
    </location>
</feature>
<feature type="domain" description="Cation/H+ exchanger transmembrane" evidence="6">
    <location>
        <begin position="29"/>
        <end position="386"/>
    </location>
</feature>
<evidence type="ECO:0000313" key="8">
    <source>
        <dbReference type="Proteomes" id="UP000295135"/>
    </source>
</evidence>
<feature type="transmembrane region" description="Helical" evidence="5">
    <location>
        <begin position="15"/>
        <end position="35"/>
    </location>
</feature>
<feature type="transmembrane region" description="Helical" evidence="5">
    <location>
        <begin position="69"/>
        <end position="89"/>
    </location>
</feature>
<accession>A0A4R3JSE9</accession>
<evidence type="ECO:0000256" key="3">
    <source>
        <dbReference type="ARBA" id="ARBA00022989"/>
    </source>
</evidence>
<feature type="transmembrane region" description="Helical" evidence="5">
    <location>
        <begin position="101"/>
        <end position="123"/>
    </location>
</feature>
<evidence type="ECO:0000313" key="7">
    <source>
        <dbReference type="EMBL" id="TCS70003.1"/>
    </source>
</evidence>
<dbReference type="Proteomes" id="UP000295135">
    <property type="component" value="Unassembled WGS sequence"/>
</dbReference>
<feature type="transmembrane region" description="Helical" evidence="5">
    <location>
        <begin position="44"/>
        <end position="63"/>
    </location>
</feature>
<sequence>MPQDLSFLPTWPLQINAMLVFGVLILVGLAGGYLAGKTRFLPRITGFIAIGFLMGPSGLGLFGDEVLDFAKYFVQIALGLILFQMGRLLDIRQALHERPLIAASLLESALSFGLIFAALSLIGLDALHAALAGAIGISSSPAVVMLVVRELGAKGPMTDRALMLVAINNILAFLVFTSLLPLLHYSQAADWDTILLQPAYRLLSSLALAYMLARLLLFLAARFGRDEGVQFALIIGTIVGAVGLAVMLKASFLLTLLSLGVLSHNLDREQVLEKMDFGHVTEIFFVILFVVSGARLHLDDLAVAGWAAVAFVLARFAGKSLGVMVLAPAVLSKEKAGLMGLMLLPMAGMAIGLTQSAANLYPEFAKTLSAIILGAITILETIGPIATEYALKKSGEVPADAKVEH</sequence>
<comment type="caution">
    <text evidence="7">The sequence shown here is derived from an EMBL/GenBank/DDBJ whole genome shotgun (WGS) entry which is preliminary data.</text>
</comment>
<feature type="transmembrane region" description="Helical" evidence="5">
    <location>
        <begin position="129"/>
        <end position="149"/>
    </location>
</feature>
<reference evidence="7 8" key="1">
    <citation type="submission" date="2019-03" db="EMBL/GenBank/DDBJ databases">
        <title>Genomic Encyclopedia of Type Strains, Phase IV (KMG-IV): sequencing the most valuable type-strain genomes for metagenomic binning, comparative biology and taxonomic classification.</title>
        <authorList>
            <person name="Goeker M."/>
        </authorList>
    </citation>
    <scope>NUCLEOTIDE SEQUENCE [LARGE SCALE GENOMIC DNA]</scope>
    <source>
        <strain evidence="7 8">DSM 103923</strain>
    </source>
</reference>
<proteinExistence type="predicted"/>
<feature type="transmembrane region" description="Helical" evidence="5">
    <location>
        <begin position="200"/>
        <end position="219"/>
    </location>
</feature>
<organism evidence="7 8">
    <name type="scientific">Sulfuritortus calidifontis</name>
    <dbReference type="NCBI Taxonomy" id="1914471"/>
    <lineage>
        <taxon>Bacteria</taxon>
        <taxon>Pseudomonadati</taxon>
        <taxon>Pseudomonadota</taxon>
        <taxon>Betaproteobacteria</taxon>
        <taxon>Nitrosomonadales</taxon>
        <taxon>Thiobacillaceae</taxon>
        <taxon>Sulfuritortus</taxon>
    </lineage>
</organism>
<dbReference type="GO" id="GO:0016020">
    <property type="term" value="C:membrane"/>
    <property type="evidence" value="ECO:0007669"/>
    <property type="project" value="UniProtKB-SubCell"/>
</dbReference>
<feature type="transmembrane region" description="Helical" evidence="5">
    <location>
        <begin position="231"/>
        <end position="257"/>
    </location>
</feature>
<keyword evidence="4 5" id="KW-0472">Membrane</keyword>
<feature type="transmembrane region" description="Helical" evidence="5">
    <location>
        <begin position="368"/>
        <end position="386"/>
    </location>
</feature>
<keyword evidence="2 5" id="KW-0812">Transmembrane</keyword>
<evidence type="ECO:0000256" key="4">
    <source>
        <dbReference type="ARBA" id="ARBA00023136"/>
    </source>
</evidence>
<keyword evidence="3 5" id="KW-1133">Transmembrane helix</keyword>
<evidence type="ECO:0000256" key="5">
    <source>
        <dbReference type="SAM" id="Phobius"/>
    </source>
</evidence>
<comment type="subcellular location">
    <subcellularLocation>
        <location evidence="1">Membrane</location>
        <topology evidence="1">Multi-pass membrane protein</topology>
    </subcellularLocation>
</comment>
<dbReference type="GO" id="GO:0015297">
    <property type="term" value="F:antiporter activity"/>
    <property type="evidence" value="ECO:0007669"/>
    <property type="project" value="InterPro"/>
</dbReference>
<name>A0A4R3JSE9_9PROT</name>
<dbReference type="InterPro" id="IPR038770">
    <property type="entry name" value="Na+/solute_symporter_sf"/>
</dbReference>
<dbReference type="PANTHER" id="PTHR43021">
    <property type="entry name" value="NA(+)/H(+) ANTIPORTER-RELATED"/>
    <property type="match status" value="1"/>
</dbReference>
<evidence type="ECO:0000256" key="2">
    <source>
        <dbReference type="ARBA" id="ARBA00022692"/>
    </source>
</evidence>
<gene>
    <name evidence="7" type="ORF">EDC61_11817</name>
</gene>
<dbReference type="Pfam" id="PF00999">
    <property type="entry name" value="Na_H_Exchanger"/>
    <property type="match status" value="1"/>
</dbReference>
<protein>
    <submittedName>
        <fullName evidence="7">Transporter (CPA2 family)</fullName>
    </submittedName>
</protein>
<dbReference type="InterPro" id="IPR006153">
    <property type="entry name" value="Cation/H_exchanger_TM"/>
</dbReference>
<dbReference type="RefSeq" id="WP_126462988.1">
    <property type="nucleotide sequence ID" value="NZ_AP018721.1"/>
</dbReference>
<evidence type="ECO:0000259" key="6">
    <source>
        <dbReference type="Pfam" id="PF00999"/>
    </source>
</evidence>
<dbReference type="PANTHER" id="PTHR43021:SF2">
    <property type="entry name" value="CATION_H+ EXCHANGER DOMAIN-CONTAINING PROTEIN"/>
    <property type="match status" value="1"/>
</dbReference>
<feature type="transmembrane region" description="Helical" evidence="5">
    <location>
        <begin position="161"/>
        <end position="180"/>
    </location>
</feature>
<dbReference type="Gene3D" id="1.20.1530.20">
    <property type="match status" value="1"/>
</dbReference>